<sequence>MNLFLFGFSIAIISAMIWPSMLPLLSLPIVAGALLLCVSWLRKHRFRGFLSGIAGVLVGVIWITAYCHWLLPSAAVEQQSSVRGHTTPLTVRAEIISLVSRNGDWISVDVQQVDNSASFFAAKRWRLGWDLRDEKQTIRLPNVGEIWQFELTPKVFSSVLNEGGFNQQRYLISQHISARARVINAALIQGATGVRATLLASLNRQLESVDNRDILLALTMGERNDISRARWQQLRNSGTAHLVAISGLHLSVISLYLFALVKSVLNWLRPVESRRNLIIANLSAVAVAVLYAWLAGFGVPVQRALLMLLVVVLSQLTMRNAVSWERLLWALALVLLADPLAPLSNGFWLSFFALAIILSEWYSQRDWQHDETLQQRLIRGFIALWRIQWRLCLGMSLLQAILFGGITLHSFWINLLLVPWFSFVVIPLVMISFCMGMLLTALGAMPVATTIWQWTNLSLLPAEWLWQLSTELAAAWIPISASFAWALLLAVGSLVLGWHLLTVRHRYWLLLPCVPLMLQLTLLLDWLTPARWQLHIVDVGQGLAVIAQQGKYGLLYDTGASFDDFSYAERAILPLLRQRGISELEYLILSHGDNDHAGGAQVISAHYPQAKVITDLTILPATDNCRPHTVQWRKLTLNFLGPLAPARGNNGSCVMQLTDEKFSVLLPGDIELPAEIGLVKSDAQLNSDLLLVPHHGSASSSTEDFIQAVSPRWAIFAAGFHNRWRFPKQDVLQRYHTHGVTTFVSGEQGQISVDVNPVSQNISSYRAQIAPYWYNRLIAFGNPVDPE</sequence>
<dbReference type="STRING" id="1515746.HR45_18895"/>
<feature type="transmembrane region" description="Helical" evidence="6">
    <location>
        <begin position="242"/>
        <end position="265"/>
    </location>
</feature>
<dbReference type="InterPro" id="IPR001279">
    <property type="entry name" value="Metallo-B-lactamas"/>
</dbReference>
<keyword evidence="5 6" id="KW-0472">Membrane</keyword>
<feature type="transmembrane region" description="Helical" evidence="6">
    <location>
        <begin position="347"/>
        <end position="363"/>
    </location>
</feature>
<dbReference type="PANTHER" id="PTHR30619:SF1">
    <property type="entry name" value="RECOMBINATION PROTEIN 2"/>
    <property type="match status" value="1"/>
</dbReference>
<evidence type="ECO:0000313" key="8">
    <source>
        <dbReference type="EMBL" id="KFZ35981.1"/>
    </source>
</evidence>
<dbReference type="CDD" id="cd07731">
    <property type="entry name" value="ComA-like_MBL-fold"/>
    <property type="match status" value="1"/>
</dbReference>
<feature type="transmembrane region" description="Helical" evidence="6">
    <location>
        <begin position="25"/>
        <end position="41"/>
    </location>
</feature>
<keyword evidence="4 6" id="KW-1133">Transmembrane helix</keyword>
<proteinExistence type="predicted"/>
<dbReference type="Pfam" id="PF13567">
    <property type="entry name" value="DUF4131"/>
    <property type="match status" value="1"/>
</dbReference>
<dbReference type="NCBIfam" id="TIGR00360">
    <property type="entry name" value="ComEC_N-term"/>
    <property type="match status" value="1"/>
</dbReference>
<comment type="caution">
    <text evidence="8">The sequence shown here is derived from an EMBL/GenBank/DDBJ whole genome shotgun (WGS) entry which is preliminary data.</text>
</comment>
<dbReference type="Pfam" id="PF00753">
    <property type="entry name" value="Lactamase_B"/>
    <property type="match status" value="1"/>
</dbReference>
<feature type="transmembrane region" description="Helical" evidence="6">
    <location>
        <begin position="383"/>
        <end position="405"/>
    </location>
</feature>
<feature type="transmembrane region" description="Helical" evidence="6">
    <location>
        <begin position="48"/>
        <end position="71"/>
    </location>
</feature>
<dbReference type="InterPro" id="IPR025405">
    <property type="entry name" value="DUF4131"/>
</dbReference>
<accession>A0A094JU33</accession>
<dbReference type="NCBIfam" id="TIGR00361">
    <property type="entry name" value="ComEC_Rec2"/>
    <property type="match status" value="1"/>
</dbReference>
<dbReference type="eggNOG" id="COG2333">
    <property type="taxonomic scope" value="Bacteria"/>
</dbReference>
<name>A0A094JU33_9GAMM</name>
<organism evidence="8 9">
    <name type="scientific">Shewanella mangrovi</name>
    <dbReference type="NCBI Taxonomy" id="1515746"/>
    <lineage>
        <taxon>Bacteria</taxon>
        <taxon>Pseudomonadati</taxon>
        <taxon>Pseudomonadota</taxon>
        <taxon>Gammaproteobacteria</taxon>
        <taxon>Alteromonadales</taxon>
        <taxon>Shewanellaceae</taxon>
        <taxon>Shewanella</taxon>
    </lineage>
</organism>
<dbReference type="InterPro" id="IPR004797">
    <property type="entry name" value="Competence_ComEC/Rec2"/>
</dbReference>
<evidence type="ECO:0000256" key="4">
    <source>
        <dbReference type="ARBA" id="ARBA00022989"/>
    </source>
</evidence>
<evidence type="ECO:0000259" key="7">
    <source>
        <dbReference type="SMART" id="SM00849"/>
    </source>
</evidence>
<evidence type="ECO:0000313" key="9">
    <source>
        <dbReference type="Proteomes" id="UP000029264"/>
    </source>
</evidence>
<dbReference type="AlphaFoldDB" id="A0A094JU33"/>
<feature type="transmembrane region" description="Helical" evidence="6">
    <location>
        <begin position="277"/>
        <end position="294"/>
    </location>
</feature>
<evidence type="ECO:0000256" key="3">
    <source>
        <dbReference type="ARBA" id="ARBA00022692"/>
    </source>
</evidence>
<keyword evidence="9" id="KW-1185">Reference proteome</keyword>
<dbReference type="EMBL" id="JPEO01000028">
    <property type="protein sequence ID" value="KFZ35981.1"/>
    <property type="molecule type" value="Genomic_DNA"/>
</dbReference>
<feature type="domain" description="Metallo-beta-lactamase" evidence="7">
    <location>
        <begin position="541"/>
        <end position="720"/>
    </location>
</feature>
<dbReference type="Proteomes" id="UP000029264">
    <property type="component" value="Unassembled WGS sequence"/>
</dbReference>
<keyword evidence="2" id="KW-1003">Cell membrane</keyword>
<comment type="subcellular location">
    <subcellularLocation>
        <location evidence="1">Cell membrane</location>
        <topology evidence="1">Multi-pass membrane protein</topology>
    </subcellularLocation>
</comment>
<evidence type="ECO:0000256" key="5">
    <source>
        <dbReference type="ARBA" id="ARBA00023136"/>
    </source>
</evidence>
<gene>
    <name evidence="8" type="ORF">HR45_18895</name>
</gene>
<dbReference type="GO" id="GO:0030420">
    <property type="term" value="P:establishment of competence for transformation"/>
    <property type="evidence" value="ECO:0007669"/>
    <property type="project" value="InterPro"/>
</dbReference>
<keyword evidence="3 6" id="KW-0812">Transmembrane</keyword>
<evidence type="ECO:0000256" key="6">
    <source>
        <dbReference type="SAM" id="Phobius"/>
    </source>
</evidence>
<dbReference type="Gene3D" id="3.60.15.10">
    <property type="entry name" value="Ribonuclease Z/Hydroxyacylglutathione hydrolase-like"/>
    <property type="match status" value="1"/>
</dbReference>
<dbReference type="Pfam" id="PF03772">
    <property type="entry name" value="Competence"/>
    <property type="match status" value="1"/>
</dbReference>
<dbReference type="InterPro" id="IPR004477">
    <property type="entry name" value="ComEC_N"/>
</dbReference>
<dbReference type="InterPro" id="IPR052159">
    <property type="entry name" value="Competence_DNA_uptake"/>
</dbReference>
<dbReference type="SUPFAM" id="SSF56281">
    <property type="entry name" value="Metallo-hydrolase/oxidoreductase"/>
    <property type="match status" value="1"/>
</dbReference>
<dbReference type="SMART" id="SM00849">
    <property type="entry name" value="Lactamase_B"/>
    <property type="match status" value="1"/>
</dbReference>
<dbReference type="InterPro" id="IPR036866">
    <property type="entry name" value="RibonucZ/Hydroxyglut_hydro"/>
</dbReference>
<evidence type="ECO:0000256" key="1">
    <source>
        <dbReference type="ARBA" id="ARBA00004651"/>
    </source>
</evidence>
<dbReference type="RefSeq" id="WP_037445754.1">
    <property type="nucleotide sequence ID" value="NZ_JPEO01000028.1"/>
</dbReference>
<dbReference type="GO" id="GO:0005886">
    <property type="term" value="C:plasma membrane"/>
    <property type="evidence" value="ECO:0007669"/>
    <property type="project" value="UniProtKB-SubCell"/>
</dbReference>
<dbReference type="InterPro" id="IPR035681">
    <property type="entry name" value="ComA-like_MBL"/>
</dbReference>
<dbReference type="PANTHER" id="PTHR30619">
    <property type="entry name" value="DNA INTERNALIZATION/COMPETENCE PROTEIN COMEC/REC2"/>
    <property type="match status" value="1"/>
</dbReference>
<reference evidence="8 9" key="1">
    <citation type="submission" date="2014-06" db="EMBL/GenBank/DDBJ databases">
        <title>Shewanella sp. YQH10.</title>
        <authorList>
            <person name="Liu Y."/>
            <person name="Zeng R."/>
        </authorList>
    </citation>
    <scope>NUCLEOTIDE SEQUENCE [LARGE SCALE GENOMIC DNA]</scope>
    <source>
        <strain evidence="8 9">YQH10</strain>
    </source>
</reference>
<protein>
    <recommendedName>
        <fullName evidence="7">Metallo-beta-lactamase domain-containing protein</fullName>
    </recommendedName>
</protein>
<feature type="transmembrane region" description="Helical" evidence="6">
    <location>
        <begin position="475"/>
        <end position="501"/>
    </location>
</feature>
<evidence type="ECO:0000256" key="2">
    <source>
        <dbReference type="ARBA" id="ARBA00022475"/>
    </source>
</evidence>
<dbReference type="eggNOG" id="COG0658">
    <property type="taxonomic scope" value="Bacteria"/>
</dbReference>